<evidence type="ECO:0000256" key="1">
    <source>
        <dbReference type="ARBA" id="ARBA00004211"/>
    </source>
</evidence>
<dbReference type="GO" id="GO:0048278">
    <property type="term" value="P:vesicle docking"/>
    <property type="evidence" value="ECO:0007669"/>
    <property type="project" value="TreeGrafter"/>
</dbReference>
<dbReference type="InParanoid" id="Q22T25"/>
<dbReference type="eggNOG" id="KOG0810">
    <property type="taxonomic scope" value="Eukaryota"/>
</dbReference>
<keyword evidence="4" id="KW-1133">Transmembrane helix</keyword>
<dbReference type="CDD" id="cd15848">
    <property type="entry name" value="SNARE_syntaxin1-like"/>
    <property type="match status" value="1"/>
</dbReference>
<dbReference type="GO" id="GO:0006906">
    <property type="term" value="P:vesicle fusion"/>
    <property type="evidence" value="ECO:0007669"/>
    <property type="project" value="TreeGrafter"/>
</dbReference>
<dbReference type="AlphaFoldDB" id="Q22T25"/>
<keyword evidence="3" id="KW-0175">Coiled coil</keyword>
<dbReference type="GO" id="GO:0005484">
    <property type="term" value="F:SNAP receptor activity"/>
    <property type="evidence" value="ECO:0007669"/>
    <property type="project" value="TreeGrafter"/>
</dbReference>
<dbReference type="GO" id="GO:0005886">
    <property type="term" value="C:plasma membrane"/>
    <property type="evidence" value="ECO:0007669"/>
    <property type="project" value="TreeGrafter"/>
</dbReference>
<evidence type="ECO:0000256" key="3">
    <source>
        <dbReference type="SAM" id="Coils"/>
    </source>
</evidence>
<sequence length="299" mass="34502">MNDIYIELKDIAIKNNIRFSTTSSTRNSVQEFNPEFRAIINKVQTTVQLIKMNNEQIEELKQDLVGTASTEREREINAKMQNLASQNMRHTNKIKELMQKINDDLEKSQKENPDEPETQAKVFQIRAIQNEIKEVLNETQNVHQDYKAAANAKIKRQMYILNPNLTEEEQKKILQDPKGMENFVMKELLGQPSLQLQYALEDAKEKSLGIRKLEQSCQQIFQQLNEISALVKTQGEMIDDIEIHLQKAQDYIKKTNKVLEKTKATSQTNRKKLCCIVFLGLGILALILTPFIVQAVKNN</sequence>
<dbReference type="GO" id="GO:0006886">
    <property type="term" value="P:intracellular protein transport"/>
    <property type="evidence" value="ECO:0007669"/>
    <property type="project" value="TreeGrafter"/>
</dbReference>
<dbReference type="GO" id="GO:0006887">
    <property type="term" value="P:exocytosis"/>
    <property type="evidence" value="ECO:0007669"/>
    <property type="project" value="TreeGrafter"/>
</dbReference>
<dbReference type="SUPFAM" id="SSF47661">
    <property type="entry name" value="t-snare proteins"/>
    <property type="match status" value="1"/>
</dbReference>
<dbReference type="FunCoup" id="Q22T25">
    <property type="interactions" value="20"/>
</dbReference>
<dbReference type="KEGG" id="tet:TTHERM_00185870"/>
<name>Q22T25_TETTS</name>
<dbReference type="STRING" id="312017.Q22T25"/>
<dbReference type="GO" id="GO:0012505">
    <property type="term" value="C:endomembrane system"/>
    <property type="evidence" value="ECO:0007669"/>
    <property type="project" value="TreeGrafter"/>
</dbReference>
<dbReference type="HOGENOM" id="CLU_042423_3_0_1"/>
<dbReference type="EMBL" id="GG662840">
    <property type="protein sequence ID" value="EAR88613.2"/>
    <property type="molecule type" value="Genomic_DNA"/>
</dbReference>
<feature type="coiled-coil region" evidence="3">
    <location>
        <begin position="80"/>
        <end position="145"/>
    </location>
</feature>
<dbReference type="GO" id="GO:0000149">
    <property type="term" value="F:SNARE binding"/>
    <property type="evidence" value="ECO:0007669"/>
    <property type="project" value="TreeGrafter"/>
</dbReference>
<dbReference type="Proteomes" id="UP000009168">
    <property type="component" value="Unassembled WGS sequence"/>
</dbReference>
<comment type="similarity">
    <text evidence="2">Belongs to the syntaxin family.</text>
</comment>
<dbReference type="InterPro" id="IPR045242">
    <property type="entry name" value="Syntaxin"/>
</dbReference>
<dbReference type="GO" id="GO:0031201">
    <property type="term" value="C:SNARE complex"/>
    <property type="evidence" value="ECO:0007669"/>
    <property type="project" value="TreeGrafter"/>
</dbReference>
<dbReference type="InterPro" id="IPR000727">
    <property type="entry name" value="T_SNARE_dom"/>
</dbReference>
<proteinExistence type="inferred from homology"/>
<comment type="subcellular location">
    <subcellularLocation>
        <location evidence="1">Membrane</location>
        <topology evidence="1">Single-pass type IV membrane protein</topology>
    </subcellularLocation>
</comment>
<feature type="domain" description="T-SNARE coiled-coil homology" evidence="5">
    <location>
        <begin position="200"/>
        <end position="262"/>
    </location>
</feature>
<keyword evidence="4" id="KW-0472">Membrane</keyword>
<protein>
    <submittedName>
        <fullName evidence="6">SNARE domain protein</fullName>
    </submittedName>
</protein>
<dbReference type="PANTHER" id="PTHR19957">
    <property type="entry name" value="SYNTAXIN"/>
    <property type="match status" value="1"/>
</dbReference>
<evidence type="ECO:0000256" key="2">
    <source>
        <dbReference type="ARBA" id="ARBA00009063"/>
    </source>
</evidence>
<evidence type="ECO:0000256" key="4">
    <source>
        <dbReference type="SAM" id="Phobius"/>
    </source>
</evidence>
<reference evidence="7" key="1">
    <citation type="journal article" date="2006" name="PLoS Biol.">
        <title>Macronuclear genome sequence of the ciliate Tetrahymena thermophila, a model eukaryote.</title>
        <authorList>
            <person name="Eisen J.A."/>
            <person name="Coyne R.S."/>
            <person name="Wu M."/>
            <person name="Wu D."/>
            <person name="Thiagarajan M."/>
            <person name="Wortman J.R."/>
            <person name="Badger J.H."/>
            <person name="Ren Q."/>
            <person name="Amedeo P."/>
            <person name="Jones K.M."/>
            <person name="Tallon L.J."/>
            <person name="Delcher A.L."/>
            <person name="Salzberg S.L."/>
            <person name="Silva J.C."/>
            <person name="Haas B.J."/>
            <person name="Majoros W.H."/>
            <person name="Farzad M."/>
            <person name="Carlton J.M."/>
            <person name="Smith R.K. Jr."/>
            <person name="Garg J."/>
            <person name="Pearlman R.E."/>
            <person name="Karrer K.M."/>
            <person name="Sun L."/>
            <person name="Manning G."/>
            <person name="Elde N.C."/>
            <person name="Turkewitz A.P."/>
            <person name="Asai D.J."/>
            <person name="Wilkes D.E."/>
            <person name="Wang Y."/>
            <person name="Cai H."/>
            <person name="Collins K."/>
            <person name="Stewart B.A."/>
            <person name="Lee S.R."/>
            <person name="Wilamowska K."/>
            <person name="Weinberg Z."/>
            <person name="Ruzzo W.L."/>
            <person name="Wloga D."/>
            <person name="Gaertig J."/>
            <person name="Frankel J."/>
            <person name="Tsao C.-C."/>
            <person name="Gorovsky M.A."/>
            <person name="Keeling P.J."/>
            <person name="Waller R.F."/>
            <person name="Patron N.J."/>
            <person name="Cherry J.M."/>
            <person name="Stover N.A."/>
            <person name="Krieger C.J."/>
            <person name="del Toro C."/>
            <person name="Ryder H.F."/>
            <person name="Williamson S.C."/>
            <person name="Barbeau R.A."/>
            <person name="Hamilton E.P."/>
            <person name="Orias E."/>
        </authorList>
    </citation>
    <scope>NUCLEOTIDE SEQUENCE [LARGE SCALE GENOMIC DNA]</scope>
    <source>
        <strain evidence="7">SB210</strain>
    </source>
</reference>
<dbReference type="OMA" id="CFAVIGG"/>
<gene>
    <name evidence="6" type="ORF">TTHERM_00185870</name>
</gene>
<dbReference type="Gene3D" id="1.20.5.110">
    <property type="match status" value="1"/>
</dbReference>
<organism evidence="6 7">
    <name type="scientific">Tetrahymena thermophila (strain SB210)</name>
    <dbReference type="NCBI Taxonomy" id="312017"/>
    <lineage>
        <taxon>Eukaryota</taxon>
        <taxon>Sar</taxon>
        <taxon>Alveolata</taxon>
        <taxon>Ciliophora</taxon>
        <taxon>Intramacronucleata</taxon>
        <taxon>Oligohymenophorea</taxon>
        <taxon>Hymenostomatida</taxon>
        <taxon>Tetrahymenina</taxon>
        <taxon>Tetrahymenidae</taxon>
        <taxon>Tetrahymena</taxon>
    </lineage>
</organism>
<evidence type="ECO:0000313" key="7">
    <source>
        <dbReference type="Proteomes" id="UP000009168"/>
    </source>
</evidence>
<feature type="transmembrane region" description="Helical" evidence="4">
    <location>
        <begin position="273"/>
        <end position="293"/>
    </location>
</feature>
<dbReference type="Gene3D" id="1.20.58.70">
    <property type="match status" value="1"/>
</dbReference>
<dbReference type="GeneID" id="7844325"/>
<dbReference type="Pfam" id="PF05739">
    <property type="entry name" value="SNARE"/>
    <property type="match status" value="1"/>
</dbReference>
<keyword evidence="4" id="KW-0812">Transmembrane</keyword>
<accession>Q22T25</accession>
<dbReference type="InterPro" id="IPR010989">
    <property type="entry name" value="SNARE"/>
</dbReference>
<dbReference type="PROSITE" id="PS50192">
    <property type="entry name" value="T_SNARE"/>
    <property type="match status" value="1"/>
</dbReference>
<dbReference type="RefSeq" id="XP_001008858.2">
    <property type="nucleotide sequence ID" value="XM_001008858.3"/>
</dbReference>
<evidence type="ECO:0000313" key="6">
    <source>
        <dbReference type="EMBL" id="EAR88613.2"/>
    </source>
</evidence>
<keyword evidence="7" id="KW-1185">Reference proteome</keyword>
<dbReference type="SMART" id="SM00397">
    <property type="entry name" value="t_SNARE"/>
    <property type="match status" value="1"/>
</dbReference>
<dbReference type="OrthoDB" id="10255013at2759"/>
<evidence type="ECO:0000259" key="5">
    <source>
        <dbReference type="PROSITE" id="PS50192"/>
    </source>
</evidence>
<dbReference type="PANTHER" id="PTHR19957:SF307">
    <property type="entry name" value="PROTEIN SSO1-RELATED"/>
    <property type="match status" value="1"/>
</dbReference>